<feature type="compositionally biased region" description="Low complexity" evidence="1">
    <location>
        <begin position="399"/>
        <end position="410"/>
    </location>
</feature>
<protein>
    <submittedName>
        <fullName evidence="3">Uncharacterized protein</fullName>
    </submittedName>
</protein>
<feature type="compositionally biased region" description="Basic and acidic residues" evidence="1">
    <location>
        <begin position="116"/>
        <end position="140"/>
    </location>
</feature>
<sequence length="608" mass="70363">MVPMLDILKKSHSNKPTIVLLVGGGSRMPYVKHIIQEALKDKDCAFCTSLEAYCEETIVRGCAIKADLLYQLDSIFKFDVVETKSSEAKTPDPTSLVSHPKELPLSLPKPTHKKNRDYSSIHDQLKNNEEKTTYETEKKDEELITDDELETNEDLNNVLDTKSSLTTLSVKSQSSSVEEIDYIDSEKTTTECHGNGIHDKEIFEQAIIQNNIEVEEQHQLKRLESFKTDFEEVQDFEVNRRDETLVVSQQRSENQSISTAYEMDHQDKNENSLISPDVRPRVIPNEEVKLGIIVEENFVKKKINEYTNQSTSLDETFKKDIKTAGKTPIKRPDESMLTENLFPLIGSEANSRNFHLDNFIDTRFIKQDLTEHNQPLGNNYENLEEICEKTPQKIPVKKSSSNTITTSPSSYDESYSTKNNREQPVRFKNESFRYQVEVTLRLNNQNVTHSTPPAIPSQMHGRLYEDQTSFYGNKNDLKHMREDQVAWQNNRDAWRTNSGIHLTPEKKAKDGFLIKPPHAQSSSLNHHAMHEHREPPPKVHNRHESRVKQETQFPQKIYIETRRSPKEEPLFDISSQRPIINIDVDQVESIRNMKDRINTWREQVIAYK</sequence>
<proteinExistence type="predicted"/>
<dbReference type="Proteomes" id="UP000887540">
    <property type="component" value="Unplaced"/>
</dbReference>
<evidence type="ECO:0000313" key="2">
    <source>
        <dbReference type="Proteomes" id="UP000887540"/>
    </source>
</evidence>
<feature type="compositionally biased region" description="Basic and acidic residues" evidence="1">
    <location>
        <begin position="531"/>
        <end position="549"/>
    </location>
</feature>
<feature type="region of interest" description="Disordered" evidence="1">
    <location>
        <begin position="394"/>
        <end position="421"/>
    </location>
</feature>
<evidence type="ECO:0000256" key="1">
    <source>
        <dbReference type="SAM" id="MobiDB-lite"/>
    </source>
</evidence>
<reference evidence="3" key="1">
    <citation type="submission" date="2022-11" db="UniProtKB">
        <authorList>
            <consortium name="WormBaseParasite"/>
        </authorList>
    </citation>
    <scope>IDENTIFICATION</scope>
</reference>
<dbReference type="AlphaFoldDB" id="A0A914CKR7"/>
<dbReference type="Gene3D" id="3.30.420.40">
    <property type="match status" value="2"/>
</dbReference>
<name>A0A914CKR7_9BILA</name>
<keyword evidence="2" id="KW-1185">Reference proteome</keyword>
<feature type="region of interest" description="Disordered" evidence="1">
    <location>
        <begin position="519"/>
        <end position="549"/>
    </location>
</feature>
<dbReference type="WBParaSite" id="ACRNAN_scaffold11421.g29246.t1">
    <property type="protein sequence ID" value="ACRNAN_scaffold11421.g29246.t1"/>
    <property type="gene ID" value="ACRNAN_scaffold11421.g29246"/>
</dbReference>
<organism evidence="2 3">
    <name type="scientific">Acrobeloides nanus</name>
    <dbReference type="NCBI Taxonomy" id="290746"/>
    <lineage>
        <taxon>Eukaryota</taxon>
        <taxon>Metazoa</taxon>
        <taxon>Ecdysozoa</taxon>
        <taxon>Nematoda</taxon>
        <taxon>Chromadorea</taxon>
        <taxon>Rhabditida</taxon>
        <taxon>Tylenchina</taxon>
        <taxon>Cephalobomorpha</taxon>
        <taxon>Cephaloboidea</taxon>
        <taxon>Cephalobidae</taxon>
        <taxon>Acrobeloides</taxon>
    </lineage>
</organism>
<feature type="region of interest" description="Disordered" evidence="1">
    <location>
        <begin position="87"/>
        <end position="140"/>
    </location>
</feature>
<accession>A0A914CKR7</accession>
<evidence type="ECO:0000313" key="3">
    <source>
        <dbReference type="WBParaSite" id="ACRNAN_scaffold11421.g29246.t1"/>
    </source>
</evidence>